<evidence type="ECO:0000256" key="6">
    <source>
        <dbReference type="SAM" id="Phobius"/>
    </source>
</evidence>
<feature type="region of interest" description="Disordered" evidence="5">
    <location>
        <begin position="230"/>
        <end position="311"/>
    </location>
</feature>
<dbReference type="PANTHER" id="PTHR46750">
    <property type="entry name" value="KUNITZ-TYPE PROTEASE INHIBITOR 1"/>
    <property type="match status" value="1"/>
</dbReference>
<dbReference type="OMA" id="NCVHLHC"/>
<evidence type="ECO:0000256" key="1">
    <source>
        <dbReference type="ARBA" id="ARBA00004370"/>
    </source>
</evidence>
<feature type="compositionally biased region" description="Low complexity" evidence="5">
    <location>
        <begin position="252"/>
        <end position="264"/>
    </location>
</feature>
<evidence type="ECO:0000259" key="8">
    <source>
        <dbReference type="PROSITE" id="PS50986"/>
    </source>
</evidence>
<evidence type="ECO:0000256" key="5">
    <source>
        <dbReference type="SAM" id="MobiDB-lite"/>
    </source>
</evidence>
<evidence type="ECO:0000256" key="4">
    <source>
        <dbReference type="ARBA" id="ARBA00023180"/>
    </source>
</evidence>
<keyword evidence="10" id="KW-1185">Reference proteome</keyword>
<dbReference type="InterPro" id="IPR013980">
    <property type="entry name" value="MANSC_dom"/>
</dbReference>
<evidence type="ECO:0000313" key="9">
    <source>
        <dbReference type="Ensembl" id="ENSMMOP00000001209.1"/>
    </source>
</evidence>
<dbReference type="AlphaFoldDB" id="A0A3Q3VYJ0"/>
<evidence type="ECO:0000256" key="7">
    <source>
        <dbReference type="SAM" id="SignalP"/>
    </source>
</evidence>
<feature type="chain" id="PRO_5018740889" description="MANSC domain-containing protein" evidence="7">
    <location>
        <begin position="16"/>
        <end position="380"/>
    </location>
</feature>
<keyword evidence="2 7" id="KW-0732">Signal</keyword>
<feature type="transmembrane region" description="Helical" evidence="6">
    <location>
        <begin position="323"/>
        <end position="345"/>
    </location>
</feature>
<feature type="compositionally biased region" description="Polar residues" evidence="5">
    <location>
        <begin position="179"/>
        <end position="201"/>
    </location>
</feature>
<dbReference type="GO" id="GO:0004867">
    <property type="term" value="F:serine-type endopeptidase inhibitor activity"/>
    <property type="evidence" value="ECO:0007669"/>
    <property type="project" value="TreeGrafter"/>
</dbReference>
<feature type="region of interest" description="Disordered" evidence="5">
    <location>
        <begin position="174"/>
        <end position="201"/>
    </location>
</feature>
<keyword evidence="3 6" id="KW-0472">Membrane</keyword>
<keyword evidence="6" id="KW-1133">Transmembrane helix</keyword>
<dbReference type="SMART" id="SM00765">
    <property type="entry name" value="MANEC"/>
    <property type="match status" value="1"/>
</dbReference>
<feature type="compositionally biased region" description="Pro residues" evidence="5">
    <location>
        <begin position="235"/>
        <end position="251"/>
    </location>
</feature>
<dbReference type="STRING" id="94237.ENSMMOP00000001209"/>
<accession>A0A3Q3VYJ0</accession>
<reference evidence="9" key="2">
    <citation type="submission" date="2025-09" db="UniProtKB">
        <authorList>
            <consortium name="Ensembl"/>
        </authorList>
    </citation>
    <scope>IDENTIFICATION</scope>
</reference>
<comment type="subcellular location">
    <subcellularLocation>
        <location evidence="1">Membrane</location>
    </subcellularLocation>
</comment>
<name>A0A3Q3VYJ0_MOLML</name>
<dbReference type="InterPro" id="IPR011106">
    <property type="entry name" value="MANSC_N"/>
</dbReference>
<protein>
    <recommendedName>
        <fullName evidence="8">MANSC domain-containing protein</fullName>
    </recommendedName>
</protein>
<dbReference type="Pfam" id="PF07502">
    <property type="entry name" value="MANEC"/>
    <property type="match status" value="1"/>
</dbReference>
<evidence type="ECO:0000313" key="10">
    <source>
        <dbReference type="Proteomes" id="UP000261620"/>
    </source>
</evidence>
<organism evidence="9 10">
    <name type="scientific">Mola mola</name>
    <name type="common">Ocean sunfish</name>
    <name type="synonym">Tetraodon mola</name>
    <dbReference type="NCBI Taxonomy" id="94237"/>
    <lineage>
        <taxon>Eukaryota</taxon>
        <taxon>Metazoa</taxon>
        <taxon>Chordata</taxon>
        <taxon>Craniata</taxon>
        <taxon>Vertebrata</taxon>
        <taxon>Euteleostomi</taxon>
        <taxon>Actinopterygii</taxon>
        <taxon>Neopterygii</taxon>
        <taxon>Teleostei</taxon>
        <taxon>Neoteleostei</taxon>
        <taxon>Acanthomorphata</taxon>
        <taxon>Eupercaria</taxon>
        <taxon>Tetraodontiformes</taxon>
        <taxon>Molidae</taxon>
        <taxon>Mola</taxon>
    </lineage>
</organism>
<keyword evidence="6" id="KW-0812">Transmembrane</keyword>
<feature type="domain" description="MANSC" evidence="8">
    <location>
        <begin position="30"/>
        <end position="110"/>
    </location>
</feature>
<dbReference type="GO" id="GO:0005886">
    <property type="term" value="C:plasma membrane"/>
    <property type="evidence" value="ECO:0007669"/>
    <property type="project" value="TreeGrafter"/>
</dbReference>
<dbReference type="PROSITE" id="PS50986">
    <property type="entry name" value="MANSC"/>
    <property type="match status" value="1"/>
</dbReference>
<evidence type="ECO:0000256" key="3">
    <source>
        <dbReference type="ARBA" id="ARBA00023136"/>
    </source>
</evidence>
<keyword evidence="4" id="KW-0325">Glycoprotein</keyword>
<feature type="signal peptide" evidence="7">
    <location>
        <begin position="1"/>
        <end position="15"/>
    </location>
</feature>
<evidence type="ECO:0000256" key="2">
    <source>
        <dbReference type="ARBA" id="ARBA00022729"/>
    </source>
</evidence>
<dbReference type="GO" id="GO:0060429">
    <property type="term" value="P:epithelium development"/>
    <property type="evidence" value="ECO:0007669"/>
    <property type="project" value="TreeGrafter"/>
</dbReference>
<dbReference type="GO" id="GO:0030198">
    <property type="term" value="P:extracellular matrix organization"/>
    <property type="evidence" value="ECO:0007669"/>
    <property type="project" value="TreeGrafter"/>
</dbReference>
<dbReference type="Ensembl" id="ENSMMOT00000001237.1">
    <property type="protein sequence ID" value="ENSMMOP00000001209.1"/>
    <property type="gene ID" value="ENSMMOG00000001026.1"/>
</dbReference>
<proteinExistence type="predicted"/>
<dbReference type="Proteomes" id="UP000261620">
    <property type="component" value="Unplaced"/>
</dbReference>
<dbReference type="PANTHER" id="PTHR46750:SF2">
    <property type="entry name" value="MANSC DOMAIN-CONTAINING PROTEIN 4"/>
    <property type="match status" value="1"/>
</dbReference>
<sequence length="380" mass="41544">HRLLAVLSLACHAESRCSPTSYYKNCWIRRFPGIFVDLEESQRRGAQLLKRYQEESALTCSRTCCLTRNFSCNLAIFHHDASQDRVNCFHLHCPTLESCILGHRGNVVLYNITKGMDPDLLVFGKYFTSNVRALPHHYSRVNASEPLLSDKRQFIHPPPLAALPLTLAPPLKPDFTGSKELTTTPSAISTPSLQKTSQLPTVPSVTAASFITAEAEQASTAPFTSTILPALSFTTPPPTPSLYNPKPPPAQPSTSPSHHYTTTSPPTPTTLLGNTESSERYPNATKGHLGRNHTAGGEEGEGTSQGDTLEGSGPGWRVAARTLLAVVAICITALLSCCCSILLMASWRGQRKRMGSYQTAWRGQRGSMRLIKYALVRENT</sequence>
<dbReference type="GO" id="GO:0008544">
    <property type="term" value="P:epidermis development"/>
    <property type="evidence" value="ECO:0007669"/>
    <property type="project" value="TreeGrafter"/>
</dbReference>
<reference evidence="9" key="1">
    <citation type="submission" date="2025-08" db="UniProtKB">
        <authorList>
            <consortium name="Ensembl"/>
        </authorList>
    </citation>
    <scope>IDENTIFICATION</scope>
</reference>